<organism evidence="1 2">
    <name type="scientific">Desulfonema limicola</name>
    <dbReference type="NCBI Taxonomy" id="45656"/>
    <lineage>
        <taxon>Bacteria</taxon>
        <taxon>Pseudomonadati</taxon>
        <taxon>Thermodesulfobacteriota</taxon>
        <taxon>Desulfobacteria</taxon>
        <taxon>Desulfobacterales</taxon>
        <taxon>Desulfococcaceae</taxon>
        <taxon>Desulfonema</taxon>
    </lineage>
</organism>
<proteinExistence type="predicted"/>
<reference evidence="1" key="1">
    <citation type="journal article" date="2021" name="Microb. Physiol.">
        <title>Proteogenomic Insights into the Physiology of Marine, Sulfate-Reducing, Filamentous Desulfonema limicola and Desulfonema magnum.</title>
        <authorList>
            <person name="Schnaars V."/>
            <person name="Wohlbrand L."/>
            <person name="Scheve S."/>
            <person name="Hinrichs C."/>
            <person name="Reinhardt R."/>
            <person name="Rabus R."/>
        </authorList>
    </citation>
    <scope>NUCLEOTIDE SEQUENCE</scope>
    <source>
        <strain evidence="1">5ac10</strain>
    </source>
</reference>
<dbReference type="KEGG" id="dli:dnl_54750"/>
<gene>
    <name evidence="1" type="ORF">dnl_54750</name>
</gene>
<sequence length="66" mass="7453">MLSIEGIYENGRIHFLEPLPFLKRAKVIVTVLEELETLKDEYEEADINLFDDLVGIVDICENGSAA</sequence>
<accession>A0A975GIZ9</accession>
<evidence type="ECO:0000313" key="1">
    <source>
        <dbReference type="EMBL" id="QTA83082.1"/>
    </source>
</evidence>
<evidence type="ECO:0000313" key="2">
    <source>
        <dbReference type="Proteomes" id="UP000663720"/>
    </source>
</evidence>
<dbReference type="AlphaFoldDB" id="A0A975GIZ9"/>
<protein>
    <submittedName>
        <fullName evidence="1">Uncharacterized protein</fullName>
    </submittedName>
</protein>
<dbReference type="RefSeq" id="WP_207688925.1">
    <property type="nucleotide sequence ID" value="NZ_CP061799.1"/>
</dbReference>
<dbReference type="Proteomes" id="UP000663720">
    <property type="component" value="Chromosome"/>
</dbReference>
<dbReference type="EMBL" id="CP061799">
    <property type="protein sequence ID" value="QTA83082.1"/>
    <property type="molecule type" value="Genomic_DNA"/>
</dbReference>
<name>A0A975GIZ9_9BACT</name>
<keyword evidence="2" id="KW-1185">Reference proteome</keyword>